<reference evidence="3 4" key="1">
    <citation type="journal article" date="2020" name="ISME J.">
        <title>Uncovering the hidden diversity of litter-decomposition mechanisms in mushroom-forming fungi.</title>
        <authorList>
            <person name="Floudas D."/>
            <person name="Bentzer J."/>
            <person name="Ahren D."/>
            <person name="Johansson T."/>
            <person name="Persson P."/>
            <person name="Tunlid A."/>
        </authorList>
    </citation>
    <scope>NUCLEOTIDE SEQUENCE [LARGE SCALE GENOMIC DNA]</scope>
    <source>
        <strain evidence="3 4">CBS 406.79</strain>
    </source>
</reference>
<feature type="domain" description="DUF6533" evidence="2">
    <location>
        <begin position="2"/>
        <end position="41"/>
    </location>
</feature>
<dbReference type="Pfam" id="PF20151">
    <property type="entry name" value="DUF6533"/>
    <property type="match status" value="1"/>
</dbReference>
<feature type="transmembrane region" description="Helical" evidence="1">
    <location>
        <begin position="96"/>
        <end position="118"/>
    </location>
</feature>
<evidence type="ECO:0000313" key="3">
    <source>
        <dbReference type="EMBL" id="KAF5383923.1"/>
    </source>
</evidence>
<feature type="transmembrane region" description="Helical" evidence="1">
    <location>
        <begin position="63"/>
        <end position="84"/>
    </location>
</feature>
<keyword evidence="1" id="KW-0472">Membrane</keyword>
<organism evidence="3 4">
    <name type="scientific">Collybiopsis confluens</name>
    <dbReference type="NCBI Taxonomy" id="2823264"/>
    <lineage>
        <taxon>Eukaryota</taxon>
        <taxon>Fungi</taxon>
        <taxon>Dikarya</taxon>
        <taxon>Basidiomycota</taxon>
        <taxon>Agaricomycotina</taxon>
        <taxon>Agaricomycetes</taxon>
        <taxon>Agaricomycetidae</taxon>
        <taxon>Agaricales</taxon>
        <taxon>Marasmiineae</taxon>
        <taxon>Omphalotaceae</taxon>
        <taxon>Collybiopsis</taxon>
    </lineage>
</organism>
<dbReference type="AlphaFoldDB" id="A0A8H5HID6"/>
<keyword evidence="1" id="KW-0812">Transmembrane</keyword>
<feature type="transmembrane region" description="Helical" evidence="1">
    <location>
        <begin position="191"/>
        <end position="211"/>
    </location>
</feature>
<evidence type="ECO:0000256" key="1">
    <source>
        <dbReference type="SAM" id="Phobius"/>
    </source>
</evidence>
<keyword evidence="4" id="KW-1185">Reference proteome</keyword>
<protein>
    <recommendedName>
        <fullName evidence="2">DUF6533 domain-containing protein</fullName>
    </recommendedName>
</protein>
<comment type="caution">
    <text evidence="3">The sequence shown here is derived from an EMBL/GenBank/DDBJ whole genome shotgun (WGS) entry which is preliminary data.</text>
</comment>
<dbReference type="OrthoDB" id="3341843at2759"/>
<accession>A0A8H5HID6</accession>
<feature type="transmembrane region" description="Helical" evidence="1">
    <location>
        <begin position="147"/>
        <end position="170"/>
    </location>
</feature>
<evidence type="ECO:0000313" key="4">
    <source>
        <dbReference type="Proteomes" id="UP000518752"/>
    </source>
</evidence>
<gene>
    <name evidence="3" type="ORF">D9757_007429</name>
</gene>
<dbReference type="InterPro" id="IPR045340">
    <property type="entry name" value="DUF6533"/>
</dbReference>
<proteinExistence type="predicted"/>
<evidence type="ECO:0000259" key="2">
    <source>
        <dbReference type="Pfam" id="PF20151"/>
    </source>
</evidence>
<sequence length="233" mass="26316">MLTLLTYDYVLSFSQEVAHVWFSKWGLVKVLYFWSRYSPFIDTILAIQEQINPHISSTSCHRIMVFNTIFAGLGIGISDLILLARTYAMYQNSRKVLVILIISWTPVAIVNMVVAFAWTSSLSEITMNGSVSGCLPVEENKTGIVNYVFLLGGETIVVILTVWQAFQNFYKHKFSSQATHMVIETFYRDGILFYIFILPITLGNIAVLVYAPVSDFIPNTSLAEEINSFPKLA</sequence>
<keyword evidence="1" id="KW-1133">Transmembrane helix</keyword>
<dbReference type="Proteomes" id="UP000518752">
    <property type="component" value="Unassembled WGS sequence"/>
</dbReference>
<dbReference type="EMBL" id="JAACJN010000046">
    <property type="protein sequence ID" value="KAF5383923.1"/>
    <property type="molecule type" value="Genomic_DNA"/>
</dbReference>
<name>A0A8H5HID6_9AGAR</name>